<sequence length="315" mass="35664">MMLVRRRGEDELQLSASIVKVENLPIDPNSIYVVFTFDQVPKKVGSADKNLEGKNSYEWSETNNNVIFKDVPEFSNERLKIEVKDKQSDKIVGMTTTSLDTLPKNLEISRKLKLYDTKNAVCHVRLKAIGFGVEQRLFEVHKNVMPFLRSIHTPSDAMRNVVVLPTTMENFFGLEPAIEALKRVKERFPSASSHPLYPVLLIFPGKYLVRETIKIPASLNGLVIFGVTDTKERVHLSSNKKNEPIFDIAIDVNMIHMHGLTFDADGLCAKVSSPTTKLEAYSCDLSKIWPSNSSAEVVNYEFFGEEDLEDDEAFY</sequence>
<dbReference type="RefSeq" id="XP_044545938.1">
    <property type="nucleotide sequence ID" value="XM_044697832.1"/>
</dbReference>
<dbReference type="Proteomes" id="UP000816034">
    <property type="component" value="Unassembled WGS sequence"/>
</dbReference>
<dbReference type="SUPFAM" id="SSF49562">
    <property type="entry name" value="C2 domain (Calcium/lipid-binding domain, CaLB)"/>
    <property type="match status" value="1"/>
</dbReference>
<keyword evidence="2" id="KW-1185">Reference proteome</keyword>
<evidence type="ECO:0000313" key="2">
    <source>
        <dbReference type="Proteomes" id="UP000816034"/>
    </source>
</evidence>
<gene>
    <name evidence="1" type="ORF">C9374_007824</name>
</gene>
<comment type="caution">
    <text evidence="1">The sequence shown here is derived from an EMBL/GenBank/DDBJ whole genome shotgun (WGS) entry which is preliminary data.</text>
</comment>
<evidence type="ECO:0000313" key="1">
    <source>
        <dbReference type="EMBL" id="KAG2378676.1"/>
    </source>
</evidence>
<accession>A0AA88GK50</accession>
<dbReference type="Gene3D" id="2.60.40.150">
    <property type="entry name" value="C2 domain"/>
    <property type="match status" value="1"/>
</dbReference>
<proteinExistence type="predicted"/>
<dbReference type="GeneID" id="68100278"/>
<dbReference type="InterPro" id="IPR035892">
    <property type="entry name" value="C2_domain_sf"/>
</dbReference>
<dbReference type="AlphaFoldDB" id="A0AA88GK50"/>
<name>A0AA88GK50_NAELO</name>
<organism evidence="1 2">
    <name type="scientific">Naegleria lovaniensis</name>
    <name type="common">Amoeba</name>
    <dbReference type="NCBI Taxonomy" id="51637"/>
    <lineage>
        <taxon>Eukaryota</taxon>
        <taxon>Discoba</taxon>
        <taxon>Heterolobosea</taxon>
        <taxon>Tetramitia</taxon>
        <taxon>Eutetramitia</taxon>
        <taxon>Vahlkampfiidae</taxon>
        <taxon>Naegleria</taxon>
    </lineage>
</organism>
<protein>
    <recommendedName>
        <fullName evidence="3">C2 domain-containing protein</fullName>
    </recommendedName>
</protein>
<evidence type="ECO:0008006" key="3">
    <source>
        <dbReference type="Google" id="ProtNLM"/>
    </source>
</evidence>
<dbReference type="EMBL" id="PYSW02000031">
    <property type="protein sequence ID" value="KAG2378676.1"/>
    <property type="molecule type" value="Genomic_DNA"/>
</dbReference>
<reference evidence="1 2" key="1">
    <citation type="journal article" date="2018" name="BMC Genomics">
        <title>The genome of Naegleria lovaniensis, the basis for a comparative approach to unravel pathogenicity factors of the human pathogenic amoeba N. fowleri.</title>
        <authorList>
            <person name="Liechti N."/>
            <person name="Schurch N."/>
            <person name="Bruggmann R."/>
            <person name="Wittwer M."/>
        </authorList>
    </citation>
    <scope>NUCLEOTIDE SEQUENCE [LARGE SCALE GENOMIC DNA]</scope>
    <source>
        <strain evidence="1 2">ATCC 30569</strain>
    </source>
</reference>